<dbReference type="AlphaFoldDB" id="A0A1F5G7S8"/>
<keyword evidence="1" id="KW-1133">Transmembrane helix</keyword>
<accession>A0A1F5G7S8</accession>
<feature type="transmembrane region" description="Helical" evidence="1">
    <location>
        <begin position="43"/>
        <end position="63"/>
    </location>
</feature>
<evidence type="ECO:0000313" key="2">
    <source>
        <dbReference type="EMBL" id="OGD87920.1"/>
    </source>
</evidence>
<name>A0A1F5G7S8_9BACT</name>
<comment type="caution">
    <text evidence="2">The sequence shown here is derived from an EMBL/GenBank/DDBJ whole genome shotgun (WGS) entry which is preliminary data.</text>
</comment>
<reference evidence="2 3" key="1">
    <citation type="journal article" date="2016" name="Nat. Commun.">
        <title>Thousands of microbial genomes shed light on interconnected biogeochemical processes in an aquifer system.</title>
        <authorList>
            <person name="Anantharaman K."/>
            <person name="Brown C.T."/>
            <person name="Hug L.A."/>
            <person name="Sharon I."/>
            <person name="Castelle C.J."/>
            <person name="Probst A.J."/>
            <person name="Thomas B.C."/>
            <person name="Singh A."/>
            <person name="Wilkins M.J."/>
            <person name="Karaoz U."/>
            <person name="Brodie E.L."/>
            <person name="Williams K.H."/>
            <person name="Hubbard S.S."/>
            <person name="Banfield J.F."/>
        </authorList>
    </citation>
    <scope>NUCLEOTIDE SEQUENCE [LARGE SCALE GENOMIC DNA]</scope>
</reference>
<sequence>MVLIDFLVYFPNTLIKECFFTVGTSVQQPVTTEVPKLPQSRSFLKILPFILVLAVGFAVGFMADKFITKEKQGQVSGNTIAESELPIAVSLLKNPIVGEWRGALEGTLTAKDSDSITINDDQKNSIKILLTVPPSSKINTLFFDSTQATSSGAPKRSVSLDSIPLGSYLRGDFIVVSREDRKDMIAGSLFTRIEKPQ</sequence>
<evidence type="ECO:0000313" key="3">
    <source>
        <dbReference type="Proteomes" id="UP000179102"/>
    </source>
</evidence>
<dbReference type="STRING" id="1797711.A2870_04015"/>
<keyword evidence="1" id="KW-0812">Transmembrane</keyword>
<protein>
    <submittedName>
        <fullName evidence="2">Uncharacterized protein</fullName>
    </submittedName>
</protein>
<dbReference type="Proteomes" id="UP000179102">
    <property type="component" value="Unassembled WGS sequence"/>
</dbReference>
<gene>
    <name evidence="2" type="ORF">A2870_04015</name>
</gene>
<evidence type="ECO:0000256" key="1">
    <source>
        <dbReference type="SAM" id="Phobius"/>
    </source>
</evidence>
<proteinExistence type="predicted"/>
<organism evidence="2 3">
    <name type="scientific">Candidatus Curtissbacteria bacterium RIFCSPHIGHO2_01_FULL_41_11</name>
    <dbReference type="NCBI Taxonomy" id="1797711"/>
    <lineage>
        <taxon>Bacteria</taxon>
        <taxon>Candidatus Curtissiibacteriota</taxon>
    </lineage>
</organism>
<dbReference type="EMBL" id="MFAZ01000007">
    <property type="protein sequence ID" value="OGD87920.1"/>
    <property type="molecule type" value="Genomic_DNA"/>
</dbReference>
<keyword evidence="1" id="KW-0472">Membrane</keyword>